<dbReference type="Pfam" id="PF18962">
    <property type="entry name" value="Por_Secre_tail"/>
    <property type="match status" value="1"/>
</dbReference>
<dbReference type="EMBL" id="BAABGZ010000082">
    <property type="protein sequence ID" value="GAA4371282.1"/>
    <property type="molecule type" value="Genomic_DNA"/>
</dbReference>
<dbReference type="NCBIfam" id="TIGR04183">
    <property type="entry name" value="Por_Secre_tail"/>
    <property type="match status" value="1"/>
</dbReference>
<evidence type="ECO:0000259" key="2">
    <source>
        <dbReference type="Pfam" id="PF14339"/>
    </source>
</evidence>
<keyword evidence="1" id="KW-0732">Signal</keyword>
<keyword evidence="5" id="KW-1185">Reference proteome</keyword>
<evidence type="ECO:0000259" key="3">
    <source>
        <dbReference type="Pfam" id="PF18962"/>
    </source>
</evidence>
<evidence type="ECO:0000313" key="5">
    <source>
        <dbReference type="Proteomes" id="UP001501153"/>
    </source>
</evidence>
<feature type="domain" description="DUF4394" evidence="2">
    <location>
        <begin position="66"/>
        <end position="306"/>
    </location>
</feature>
<dbReference type="Pfam" id="PF14339">
    <property type="entry name" value="DUF4394"/>
    <property type="match status" value="1"/>
</dbReference>
<proteinExistence type="predicted"/>
<dbReference type="Proteomes" id="UP001501153">
    <property type="component" value="Unassembled WGS sequence"/>
</dbReference>
<feature type="domain" description="Secretion system C-terminal sorting" evidence="3">
    <location>
        <begin position="887"/>
        <end position="964"/>
    </location>
</feature>
<dbReference type="InterPro" id="IPR025507">
    <property type="entry name" value="DUF4394"/>
</dbReference>
<evidence type="ECO:0008006" key="6">
    <source>
        <dbReference type="Google" id="ProtNLM"/>
    </source>
</evidence>
<protein>
    <recommendedName>
        <fullName evidence="6">DUF4394 domain-containing protein</fullName>
    </recommendedName>
</protein>
<comment type="caution">
    <text evidence="4">The sequence shown here is derived from an EMBL/GenBank/DDBJ whole genome shotgun (WGS) entry which is preliminary data.</text>
</comment>
<evidence type="ECO:0000256" key="1">
    <source>
        <dbReference type="SAM" id="SignalP"/>
    </source>
</evidence>
<evidence type="ECO:0000313" key="4">
    <source>
        <dbReference type="EMBL" id="GAA4371282.1"/>
    </source>
</evidence>
<feature type="chain" id="PRO_5045195859" description="DUF4394 domain-containing protein" evidence="1">
    <location>
        <begin position="33"/>
        <end position="965"/>
    </location>
</feature>
<dbReference type="RefSeq" id="WP_345238579.1">
    <property type="nucleotide sequence ID" value="NZ_BAABGZ010000082.1"/>
</dbReference>
<feature type="signal peptide" evidence="1">
    <location>
        <begin position="1"/>
        <end position="32"/>
    </location>
</feature>
<name>A0ABP8IU53_9BACT</name>
<reference evidence="5" key="1">
    <citation type="journal article" date="2019" name="Int. J. Syst. Evol. Microbiol.">
        <title>The Global Catalogue of Microorganisms (GCM) 10K type strain sequencing project: providing services to taxonomists for standard genome sequencing and annotation.</title>
        <authorList>
            <consortium name="The Broad Institute Genomics Platform"/>
            <consortium name="The Broad Institute Genome Sequencing Center for Infectious Disease"/>
            <person name="Wu L."/>
            <person name="Ma J."/>
        </authorList>
    </citation>
    <scope>NUCLEOTIDE SEQUENCE [LARGE SCALE GENOMIC DNA]</scope>
    <source>
        <strain evidence="5">JCM 17923</strain>
    </source>
</reference>
<accession>A0ABP8IU53</accession>
<gene>
    <name evidence="4" type="ORF">GCM10023185_46600</name>
</gene>
<dbReference type="InterPro" id="IPR026444">
    <property type="entry name" value="Secre_tail"/>
</dbReference>
<organism evidence="4 5">
    <name type="scientific">Hymenobacter saemangeumensis</name>
    <dbReference type="NCBI Taxonomy" id="1084522"/>
    <lineage>
        <taxon>Bacteria</taxon>
        <taxon>Pseudomonadati</taxon>
        <taxon>Bacteroidota</taxon>
        <taxon>Cytophagia</taxon>
        <taxon>Cytophagales</taxon>
        <taxon>Hymenobacteraceae</taxon>
        <taxon>Hymenobacter</taxon>
    </lineage>
</organism>
<sequence length="965" mass="99855">MKTTLLTIPLAWARRIWSCLLLLGLLSLSASAQTIFGLGTITGPNFRGEPVGSQGLIRIDPNTGASNTLAPVRISGVTAGQTLVGIDYRPANNLLYALGYDASLPNPTPNAQLYILDPGLNTVTPVGSAVRLQLGGAAERIGFDFNPTVDRIRVTSSNDANYRLNPNDGSIAATDGALSYSGGSPADPGISTVAYTNSFVGSPSTTLYDIDYLNNGLLSIQSPPNAGTLTIQSTMQFVVTGGSSPGTYSVGQPTDLGLDIYYNPSTNTNVGYLTEVTAVRSNGSRASNTYRLDLSTGLATQLGNTVPASTLVNFEIRDLAVALAVIPTITWNGSVSSDWRNAANWTPAIVPALPNDIVVPGGTPNQPLVSMPQQVRAVTLAAGAVLTLADGGTLIAGGNWTNNGGTLVGSGAGNGTVILDLNTAQTIGGSSMTVFPNLYIGTGTAQLAPAVTLAAPAAVRKLLVLYGNLTVTGQTFTLLSDAAGTAQVVNITGEVVGATTVQRYIDPSRNAGLGYRHYSAPVSGSTVADLATTGFTPVVNPAFNAAPTPNNVMPFPNVFGYDQARVSTTTGVGTNDFDRGYFSPSALSDALEVTRGYTVNIGASATVDFVGTLNNGLRTASGLGRGSLPQSGWHLRGNPYPSPIDWQLMISNGRLTNIEPALYVFKSSGQYTGSYASYINGMAANGGSNILPLGQGFFVRTSAPGASGSITFSNDERPTTYVNQAFQRSNDQRPQLALSLSSATASTQAVVYFEQGATAAFDAPFDAAYLPGSHGLTLATEAGSELLAINGQPALTGADMVLPLRLAVARTGTYTLRVDALRNLPANYRAYLRDALTGAYTDLSSSSALSLRLDASAPAAGRYALVFSPQVRVLATAPAELAALASVYPNPAHGSATLLLPQALRGQQATPVQVLDNLGRVVLTRTLPAGATEALALPLDQLAPGVYSVLAKTANGTISKRLVVE</sequence>